<dbReference type="AlphaFoldDB" id="A0A162CBP4"/>
<dbReference type="SUPFAM" id="SSF47413">
    <property type="entry name" value="lambda repressor-like DNA-binding domains"/>
    <property type="match status" value="1"/>
</dbReference>
<dbReference type="PROSITE" id="PS50943">
    <property type="entry name" value="HTH_CROC1"/>
    <property type="match status" value="1"/>
</dbReference>
<dbReference type="SMART" id="SM00530">
    <property type="entry name" value="HTH_XRE"/>
    <property type="match status" value="1"/>
</dbReference>
<evidence type="ECO:0000313" key="3">
    <source>
        <dbReference type="Proteomes" id="UP000076486"/>
    </source>
</evidence>
<dbReference type="EMBL" id="AUYC01000018">
    <property type="protein sequence ID" value="KZN65274.1"/>
    <property type="molecule type" value="Genomic_DNA"/>
</dbReference>
<accession>A0A162CBP4</accession>
<dbReference type="Gene3D" id="1.10.260.40">
    <property type="entry name" value="lambda repressor-like DNA-binding domains"/>
    <property type="match status" value="1"/>
</dbReference>
<dbReference type="Pfam" id="PF01381">
    <property type="entry name" value="HTH_3"/>
    <property type="match status" value="1"/>
</dbReference>
<sequence>MLKTNFWGIVMANSVGARIEHLRKDKNLSQGDLGKLVGLTQQGVASVEKKDSIPKKIVEFAEALGVSIEYLRTGVSDCKNETEANENVQAEGYRLDEVQAVIPKALDRTIISLSKQVKARHGRELDLIHDRAAISKLLTSIVLSELSGDYEMISAVYNELNLAQGE</sequence>
<dbReference type="Proteomes" id="UP000076486">
    <property type="component" value="Unassembled WGS sequence"/>
</dbReference>
<dbReference type="PATRIC" id="fig|1365248.3.peg.1477"/>
<organism evidence="2 3">
    <name type="scientific">Pseudoalteromonas luteoviolacea CPMOR-1</name>
    <dbReference type="NCBI Taxonomy" id="1365248"/>
    <lineage>
        <taxon>Bacteria</taxon>
        <taxon>Pseudomonadati</taxon>
        <taxon>Pseudomonadota</taxon>
        <taxon>Gammaproteobacteria</taxon>
        <taxon>Alteromonadales</taxon>
        <taxon>Pseudoalteromonadaceae</taxon>
        <taxon>Pseudoalteromonas</taxon>
    </lineage>
</organism>
<dbReference type="InterPro" id="IPR010982">
    <property type="entry name" value="Lambda_DNA-bd_dom_sf"/>
</dbReference>
<dbReference type="GO" id="GO:0003677">
    <property type="term" value="F:DNA binding"/>
    <property type="evidence" value="ECO:0007669"/>
    <property type="project" value="InterPro"/>
</dbReference>
<reference evidence="2 3" key="1">
    <citation type="submission" date="2013-07" db="EMBL/GenBank/DDBJ databases">
        <title>Comparative Genomic and Metabolomic Analysis of Twelve Strains of Pseudoalteromonas luteoviolacea.</title>
        <authorList>
            <person name="Vynne N.G."/>
            <person name="Mansson M."/>
            <person name="Gram L."/>
        </authorList>
    </citation>
    <scope>NUCLEOTIDE SEQUENCE [LARGE SCALE GENOMIC DNA]</scope>
    <source>
        <strain evidence="2 3">CPMOR-1</strain>
    </source>
</reference>
<dbReference type="CDD" id="cd00093">
    <property type="entry name" value="HTH_XRE"/>
    <property type="match status" value="1"/>
</dbReference>
<evidence type="ECO:0000313" key="2">
    <source>
        <dbReference type="EMBL" id="KZN65274.1"/>
    </source>
</evidence>
<comment type="caution">
    <text evidence="2">The sequence shown here is derived from an EMBL/GenBank/DDBJ whole genome shotgun (WGS) entry which is preliminary data.</text>
</comment>
<proteinExistence type="predicted"/>
<feature type="domain" description="HTH cro/C1-type" evidence="1">
    <location>
        <begin position="19"/>
        <end position="71"/>
    </location>
</feature>
<dbReference type="InterPro" id="IPR001387">
    <property type="entry name" value="Cro/C1-type_HTH"/>
</dbReference>
<name>A0A162CBP4_9GAMM</name>
<protein>
    <recommendedName>
        <fullName evidence="1">HTH cro/C1-type domain-containing protein</fullName>
    </recommendedName>
</protein>
<gene>
    <name evidence="2" type="ORF">N473_01510</name>
</gene>
<evidence type="ECO:0000259" key="1">
    <source>
        <dbReference type="PROSITE" id="PS50943"/>
    </source>
</evidence>